<evidence type="ECO:0000313" key="5">
    <source>
        <dbReference type="EMBL" id="TKC15626.1"/>
    </source>
</evidence>
<keyword evidence="3" id="KW-0472">Membrane</keyword>
<name>A0A4U1D3D9_9BACI</name>
<evidence type="ECO:0000256" key="2">
    <source>
        <dbReference type="SAM" id="MobiDB-lite"/>
    </source>
</evidence>
<keyword evidence="3" id="KW-1133">Transmembrane helix</keyword>
<keyword evidence="3" id="KW-0812">Transmembrane</keyword>
<sequence>MWKHNRGQVNVRNQQILKLFLVLIISITYIMSFSHFGALAYGSIMSEHDEFAEGTSIGSISVAGQTPNTALQLIDEQLTKWLNETEITLKYMENSTRLDLSYFTFDLEDTISQAKNGQPNFAKVELEPIDEILYSLSPSLTENDFHWDELIAEIIRSAASVEIGSYEIRLESYLKDASKSEPHTIAEYKLQAEYVEAELELFVGKSIEIEPTSQFSLLEFVDDEIGAVSPLTLSKIATGIYNVFLPTNFDFIERHISNELPEYAELGFEAKADQDLKLDLVFSNPNEFSYLLEFEKKNDDIFISLKGPELLNKYVILPEDKETFKPKIIRQFNPNLGPTEIKVKVEGKEGQLIKVFREHRDEKGAVLKKELVAEDFYPPIHRVEVQGLIIKEGDSTIIPETDTTAGNNGEDSSNSTDDEESSTENPTENSDQSNSTNEDDLWGNENELPK</sequence>
<dbReference type="SMART" id="SM01208">
    <property type="entry name" value="G5"/>
    <property type="match status" value="1"/>
</dbReference>
<reference evidence="5 6" key="1">
    <citation type="journal article" date="2011" name="J. Microbiol.">
        <title>Bacillus kyonggiensis sp. nov., isolated from soil of a lettuce field.</title>
        <authorList>
            <person name="Dong K."/>
            <person name="Lee S."/>
        </authorList>
    </citation>
    <scope>NUCLEOTIDE SEQUENCE [LARGE SCALE GENOMIC DNA]</scope>
    <source>
        <strain evidence="5 6">NB22</strain>
    </source>
</reference>
<evidence type="ECO:0000256" key="1">
    <source>
        <dbReference type="ARBA" id="ARBA00022729"/>
    </source>
</evidence>
<feature type="domain" description="G5" evidence="4">
    <location>
        <begin position="312"/>
        <end position="389"/>
    </location>
</feature>
<protein>
    <recommendedName>
        <fullName evidence="4">G5 domain-containing protein</fullName>
    </recommendedName>
</protein>
<dbReference type="AlphaFoldDB" id="A0A4U1D3D9"/>
<dbReference type="EMBL" id="SWBM01000004">
    <property type="protein sequence ID" value="TKC15626.1"/>
    <property type="molecule type" value="Genomic_DNA"/>
</dbReference>
<keyword evidence="1" id="KW-0732">Signal</keyword>
<dbReference type="InterPro" id="IPR011098">
    <property type="entry name" value="G5_dom"/>
</dbReference>
<evidence type="ECO:0000259" key="4">
    <source>
        <dbReference type="SMART" id="SM01208"/>
    </source>
</evidence>
<proteinExistence type="predicted"/>
<comment type="caution">
    <text evidence="5">The sequence shown here is derived from an EMBL/GenBank/DDBJ whole genome shotgun (WGS) entry which is preliminary data.</text>
</comment>
<gene>
    <name evidence="5" type="ORF">FA727_15980</name>
</gene>
<accession>A0A4U1D3D9</accession>
<keyword evidence="6" id="KW-1185">Reference proteome</keyword>
<evidence type="ECO:0000256" key="3">
    <source>
        <dbReference type="SAM" id="Phobius"/>
    </source>
</evidence>
<organism evidence="5 6">
    <name type="scientific">Robertmurraya kyonggiensis</name>
    <dbReference type="NCBI Taxonomy" id="1037680"/>
    <lineage>
        <taxon>Bacteria</taxon>
        <taxon>Bacillati</taxon>
        <taxon>Bacillota</taxon>
        <taxon>Bacilli</taxon>
        <taxon>Bacillales</taxon>
        <taxon>Bacillaceae</taxon>
        <taxon>Robertmurraya</taxon>
    </lineage>
</organism>
<feature type="region of interest" description="Disordered" evidence="2">
    <location>
        <begin position="394"/>
        <end position="450"/>
    </location>
</feature>
<feature type="transmembrane region" description="Helical" evidence="3">
    <location>
        <begin position="20"/>
        <end position="41"/>
    </location>
</feature>
<dbReference type="Proteomes" id="UP000307756">
    <property type="component" value="Unassembled WGS sequence"/>
</dbReference>
<evidence type="ECO:0000313" key="6">
    <source>
        <dbReference type="Proteomes" id="UP000307756"/>
    </source>
</evidence>